<evidence type="ECO:0000313" key="2">
    <source>
        <dbReference type="Proteomes" id="UP000185696"/>
    </source>
</evidence>
<dbReference type="Proteomes" id="UP000185696">
    <property type="component" value="Unassembled WGS sequence"/>
</dbReference>
<dbReference type="EMBL" id="MSIF01000003">
    <property type="protein sequence ID" value="OLF12085.1"/>
    <property type="molecule type" value="Genomic_DNA"/>
</dbReference>
<protein>
    <submittedName>
        <fullName evidence="1">Uncharacterized protein</fullName>
    </submittedName>
</protein>
<organism evidence="1 2">
    <name type="scientific">Actinophytocola xinjiangensis</name>
    <dbReference type="NCBI Taxonomy" id="485602"/>
    <lineage>
        <taxon>Bacteria</taxon>
        <taxon>Bacillati</taxon>
        <taxon>Actinomycetota</taxon>
        <taxon>Actinomycetes</taxon>
        <taxon>Pseudonocardiales</taxon>
        <taxon>Pseudonocardiaceae</taxon>
    </lineage>
</organism>
<evidence type="ECO:0000313" key="1">
    <source>
        <dbReference type="EMBL" id="OLF12085.1"/>
    </source>
</evidence>
<dbReference type="RefSeq" id="WP_075132274.1">
    <property type="nucleotide sequence ID" value="NZ_MSIF01000003.1"/>
</dbReference>
<reference evidence="1 2" key="1">
    <citation type="submission" date="2016-12" db="EMBL/GenBank/DDBJ databases">
        <title>The draft genome sequence of Actinophytocola xinjiangensis.</title>
        <authorList>
            <person name="Wang W."/>
            <person name="Yuan L."/>
        </authorList>
    </citation>
    <scope>NUCLEOTIDE SEQUENCE [LARGE SCALE GENOMIC DNA]</scope>
    <source>
        <strain evidence="1 2">CGMCC 4.4663</strain>
    </source>
</reference>
<sequence length="123" mass="13058">MNLDPAADRIGTAHRAAEAGTVRIDLDSAYRLLDELAALREHTAELVTAGPRLDRPLRFGDNWVGHALSRRLRGVAVNDRGLTPALAAFHALLDDVAATVRLAAGLYDTTDHDAAGTIGRAAP</sequence>
<comment type="caution">
    <text evidence="1">The sequence shown here is derived from an EMBL/GenBank/DDBJ whole genome shotgun (WGS) entry which is preliminary data.</text>
</comment>
<dbReference type="OrthoDB" id="3697967at2"/>
<accession>A0A7Z1AZK5</accession>
<keyword evidence="2" id="KW-1185">Reference proteome</keyword>
<gene>
    <name evidence="1" type="ORF">BLA60_08675</name>
</gene>
<dbReference type="AlphaFoldDB" id="A0A7Z1AZK5"/>
<name>A0A7Z1AZK5_9PSEU</name>
<proteinExistence type="predicted"/>